<evidence type="ECO:0000313" key="19">
    <source>
        <dbReference type="Proteomes" id="UP000243605"/>
    </source>
</evidence>
<keyword evidence="12 16" id="KW-0239">DNA-directed DNA polymerase</keyword>
<dbReference type="InterPro" id="IPR017961">
    <property type="entry name" value="DNA_pol_Y-fam_little_finger"/>
</dbReference>
<dbReference type="NCBIfam" id="NF010731">
    <property type="entry name" value="PRK14133.1"/>
    <property type="match status" value="1"/>
</dbReference>
<dbReference type="EMBL" id="FOIT01000005">
    <property type="protein sequence ID" value="SEW12423.1"/>
    <property type="molecule type" value="Genomic_DNA"/>
</dbReference>
<dbReference type="InterPro" id="IPR001126">
    <property type="entry name" value="UmuC"/>
</dbReference>
<dbReference type="InterPro" id="IPR036775">
    <property type="entry name" value="DNA_pol_Y-fam_lit_finger_sf"/>
</dbReference>
<keyword evidence="14 16" id="KW-0234">DNA repair</keyword>
<dbReference type="InterPro" id="IPR043502">
    <property type="entry name" value="DNA/RNA_pol_sf"/>
</dbReference>
<evidence type="ECO:0000256" key="9">
    <source>
        <dbReference type="ARBA" id="ARBA00022723"/>
    </source>
</evidence>
<gene>
    <name evidence="16" type="primary">dinB</name>
    <name evidence="18" type="ORF">SAMN05192557_1745</name>
</gene>
<dbReference type="GO" id="GO:0006261">
    <property type="term" value="P:DNA-templated DNA replication"/>
    <property type="evidence" value="ECO:0007669"/>
    <property type="project" value="UniProtKB-UniRule"/>
</dbReference>
<dbReference type="InterPro" id="IPR024728">
    <property type="entry name" value="PolY_HhH_motif"/>
</dbReference>
<feature type="site" description="Substrate discrimination" evidence="16">
    <location>
        <position position="14"/>
    </location>
</feature>
<dbReference type="FunFam" id="3.40.1170.60:FF:000001">
    <property type="entry name" value="DNA polymerase IV"/>
    <property type="match status" value="1"/>
</dbReference>
<dbReference type="Gene3D" id="1.10.150.20">
    <property type="entry name" value="5' to 3' exonuclease, C-terminal subdomain"/>
    <property type="match status" value="1"/>
</dbReference>
<dbReference type="GO" id="GO:0000287">
    <property type="term" value="F:magnesium ion binding"/>
    <property type="evidence" value="ECO:0007669"/>
    <property type="project" value="UniProtKB-UniRule"/>
</dbReference>
<keyword evidence="6 16" id="KW-0808">Transferase</keyword>
<evidence type="ECO:0000259" key="17">
    <source>
        <dbReference type="PROSITE" id="PS50173"/>
    </source>
</evidence>
<evidence type="ECO:0000256" key="2">
    <source>
        <dbReference type="ARBA" id="ARBA00010945"/>
    </source>
</evidence>
<feature type="binding site" evidence="16">
    <location>
        <position position="104"/>
    </location>
    <ligand>
        <name>Mg(2+)</name>
        <dbReference type="ChEBI" id="CHEBI:18420"/>
    </ligand>
</feature>
<evidence type="ECO:0000256" key="8">
    <source>
        <dbReference type="ARBA" id="ARBA00022705"/>
    </source>
</evidence>
<evidence type="ECO:0000313" key="18">
    <source>
        <dbReference type="EMBL" id="SEW12423.1"/>
    </source>
</evidence>
<dbReference type="GO" id="GO:0005829">
    <property type="term" value="C:cytosol"/>
    <property type="evidence" value="ECO:0007669"/>
    <property type="project" value="TreeGrafter"/>
</dbReference>
<dbReference type="EC" id="2.7.7.7" evidence="16"/>
<dbReference type="PANTHER" id="PTHR11076">
    <property type="entry name" value="DNA REPAIR POLYMERASE UMUC / TRANSFERASE FAMILY MEMBER"/>
    <property type="match status" value="1"/>
</dbReference>
<dbReference type="RefSeq" id="WP_091475889.1">
    <property type="nucleotide sequence ID" value="NZ_FOIT01000005.1"/>
</dbReference>
<dbReference type="PROSITE" id="PS50173">
    <property type="entry name" value="UMUC"/>
    <property type="match status" value="1"/>
</dbReference>
<dbReference type="InterPro" id="IPR050116">
    <property type="entry name" value="DNA_polymerase-Y"/>
</dbReference>
<comment type="function">
    <text evidence="16">Poorly processive, error-prone DNA polymerase involved in untargeted mutagenesis. Copies undamaged DNA at stalled replication forks, which arise in vivo from mismatched or misaligned primer ends. These misaligned primers can be extended by PolIV. Exhibits no 3'-5' exonuclease (proofreading) activity. May be involved in translesional synthesis, in conjunction with the beta clamp from PolIII.</text>
</comment>
<organism evidence="18 19">
    <name type="scientific">Aliicoccus persicus</name>
    <dbReference type="NCBI Taxonomy" id="930138"/>
    <lineage>
        <taxon>Bacteria</taxon>
        <taxon>Bacillati</taxon>
        <taxon>Bacillota</taxon>
        <taxon>Bacilli</taxon>
        <taxon>Bacillales</taxon>
        <taxon>Staphylococcaceae</taxon>
        <taxon>Aliicoccus</taxon>
    </lineage>
</organism>
<evidence type="ECO:0000256" key="12">
    <source>
        <dbReference type="ARBA" id="ARBA00022932"/>
    </source>
</evidence>
<comment type="cofactor">
    <cofactor evidence="16">
        <name>Mg(2+)</name>
        <dbReference type="ChEBI" id="CHEBI:18420"/>
    </cofactor>
    <text evidence="16">Binds 2 magnesium ions per subunit.</text>
</comment>
<dbReference type="GO" id="GO:0006281">
    <property type="term" value="P:DNA repair"/>
    <property type="evidence" value="ECO:0007669"/>
    <property type="project" value="UniProtKB-UniRule"/>
</dbReference>
<evidence type="ECO:0000256" key="1">
    <source>
        <dbReference type="ARBA" id="ARBA00004496"/>
    </source>
</evidence>
<feature type="binding site" evidence="16">
    <location>
        <position position="9"/>
    </location>
    <ligand>
        <name>Mg(2+)</name>
        <dbReference type="ChEBI" id="CHEBI:18420"/>
    </ligand>
</feature>
<dbReference type="SUPFAM" id="SSF56672">
    <property type="entry name" value="DNA/RNA polymerases"/>
    <property type="match status" value="1"/>
</dbReference>
<dbReference type="NCBIfam" id="NF002677">
    <property type="entry name" value="PRK02406.1"/>
    <property type="match status" value="1"/>
</dbReference>
<evidence type="ECO:0000256" key="15">
    <source>
        <dbReference type="ARBA" id="ARBA00049244"/>
    </source>
</evidence>
<evidence type="ECO:0000256" key="5">
    <source>
        <dbReference type="ARBA" id="ARBA00022490"/>
    </source>
</evidence>
<evidence type="ECO:0000256" key="3">
    <source>
        <dbReference type="ARBA" id="ARBA00011245"/>
    </source>
</evidence>
<dbReference type="FunFam" id="3.30.1490.100:FF:000004">
    <property type="entry name" value="DNA polymerase IV"/>
    <property type="match status" value="1"/>
</dbReference>
<keyword evidence="7 16" id="KW-0548">Nucleotidyltransferase</keyword>
<dbReference type="GO" id="GO:0003887">
    <property type="term" value="F:DNA-directed DNA polymerase activity"/>
    <property type="evidence" value="ECO:0007669"/>
    <property type="project" value="UniProtKB-UniRule"/>
</dbReference>
<dbReference type="CDD" id="cd03586">
    <property type="entry name" value="PolY_Pol_IV_kappa"/>
    <property type="match status" value="1"/>
</dbReference>
<comment type="catalytic activity">
    <reaction evidence="15 16">
        <text>DNA(n) + a 2'-deoxyribonucleoside 5'-triphosphate = DNA(n+1) + diphosphate</text>
        <dbReference type="Rhea" id="RHEA:22508"/>
        <dbReference type="Rhea" id="RHEA-COMP:17339"/>
        <dbReference type="Rhea" id="RHEA-COMP:17340"/>
        <dbReference type="ChEBI" id="CHEBI:33019"/>
        <dbReference type="ChEBI" id="CHEBI:61560"/>
        <dbReference type="ChEBI" id="CHEBI:173112"/>
        <dbReference type="EC" id="2.7.7.7"/>
    </reaction>
</comment>
<dbReference type="Pfam" id="PF00817">
    <property type="entry name" value="IMS"/>
    <property type="match status" value="1"/>
</dbReference>
<dbReference type="InterPro" id="IPR043128">
    <property type="entry name" value="Rev_trsase/Diguanyl_cyclase"/>
</dbReference>
<evidence type="ECO:0000256" key="16">
    <source>
        <dbReference type="HAMAP-Rule" id="MF_01113"/>
    </source>
</evidence>
<keyword evidence="19" id="KW-1185">Reference proteome</keyword>
<dbReference type="Pfam" id="PF11798">
    <property type="entry name" value="IMS_HHH"/>
    <property type="match status" value="1"/>
</dbReference>
<evidence type="ECO:0000256" key="7">
    <source>
        <dbReference type="ARBA" id="ARBA00022695"/>
    </source>
</evidence>
<dbReference type="Gene3D" id="3.30.1490.100">
    <property type="entry name" value="DNA polymerase, Y-family, little finger domain"/>
    <property type="match status" value="1"/>
</dbReference>
<sequence length="355" mass="40793">MERRIIHIDMDAFFAQVEQRDHPEYRGKPVIVGGRTASRGVVATASYEARKFGVHSAMPTRIAHQLCPDGIYVRPRSDVYKSISEEIHEILGTYTSLIEPLSLDEAYLDITQLVNRDRPARKIAIEIQREIYDKVGLTSSAGVSYNKYLAKMASGMNKPSGTTVIHYDNFQEILWNLDIGEFPGVGKVTREKMIRRGIKTGRDLYDLSVDELVEIYGKRGRSFYNKARGIGTNELTVSRERKSIGKEKTFDYDINNDEEILDVLERLCGEVVRRLDLKDVAAKTVTVKLKTDNYVTHTKQMVTDNPVMTKEELYQYAYHLYHELKDADQYIRLIGVTTSSLEKRQYRNLTIFDFL</sequence>
<dbReference type="GO" id="GO:0042276">
    <property type="term" value="P:error-prone translesion synthesis"/>
    <property type="evidence" value="ECO:0007669"/>
    <property type="project" value="TreeGrafter"/>
</dbReference>
<dbReference type="SUPFAM" id="SSF100879">
    <property type="entry name" value="Lesion bypass DNA polymerase (Y-family), little finger domain"/>
    <property type="match status" value="1"/>
</dbReference>
<keyword evidence="8 16" id="KW-0235">DNA replication</keyword>
<dbReference type="GO" id="GO:0003684">
    <property type="term" value="F:damaged DNA binding"/>
    <property type="evidence" value="ECO:0007669"/>
    <property type="project" value="InterPro"/>
</dbReference>
<dbReference type="InterPro" id="IPR022880">
    <property type="entry name" value="DNApol_IV"/>
</dbReference>
<comment type="subcellular location">
    <subcellularLocation>
        <location evidence="1 16">Cytoplasm</location>
    </subcellularLocation>
</comment>
<keyword evidence="11 16" id="KW-0460">Magnesium</keyword>
<evidence type="ECO:0000256" key="10">
    <source>
        <dbReference type="ARBA" id="ARBA00022763"/>
    </source>
</evidence>
<keyword evidence="10 16" id="KW-0227">DNA damage</keyword>
<evidence type="ECO:0000256" key="4">
    <source>
        <dbReference type="ARBA" id="ARBA00022457"/>
    </source>
</evidence>
<dbReference type="Pfam" id="PF11799">
    <property type="entry name" value="IMS_C"/>
    <property type="match status" value="1"/>
</dbReference>
<dbReference type="Proteomes" id="UP000243605">
    <property type="component" value="Unassembled WGS sequence"/>
</dbReference>
<comment type="subunit">
    <text evidence="3 16">Monomer.</text>
</comment>
<dbReference type="GO" id="GO:0009432">
    <property type="term" value="P:SOS response"/>
    <property type="evidence" value="ECO:0007669"/>
    <property type="project" value="TreeGrafter"/>
</dbReference>
<proteinExistence type="inferred from homology"/>
<evidence type="ECO:0000256" key="11">
    <source>
        <dbReference type="ARBA" id="ARBA00022842"/>
    </source>
</evidence>
<feature type="domain" description="UmuC" evidence="17">
    <location>
        <begin position="5"/>
        <end position="186"/>
    </location>
</feature>
<keyword evidence="9 16" id="KW-0479">Metal-binding</keyword>
<keyword evidence="4 16" id="KW-0515">Mutator protein</keyword>
<dbReference type="Gene3D" id="3.40.1170.60">
    <property type="match status" value="1"/>
</dbReference>
<evidence type="ECO:0000256" key="13">
    <source>
        <dbReference type="ARBA" id="ARBA00023125"/>
    </source>
</evidence>
<evidence type="ECO:0000256" key="6">
    <source>
        <dbReference type="ARBA" id="ARBA00022679"/>
    </source>
</evidence>
<dbReference type="PANTHER" id="PTHR11076:SF33">
    <property type="entry name" value="DNA POLYMERASE KAPPA"/>
    <property type="match status" value="1"/>
</dbReference>
<comment type="similarity">
    <text evidence="2 16">Belongs to the DNA polymerase type-Y family.</text>
</comment>
<protein>
    <recommendedName>
        <fullName evidence="16">DNA polymerase IV</fullName>
        <shortName evidence="16">Pol IV</shortName>
        <ecNumber evidence="16">2.7.7.7</ecNumber>
    </recommendedName>
</protein>
<keyword evidence="5 16" id="KW-0963">Cytoplasm</keyword>
<dbReference type="Gene3D" id="3.30.70.270">
    <property type="match status" value="1"/>
</dbReference>
<keyword evidence="13 16" id="KW-0238">DNA-binding</keyword>
<evidence type="ECO:0000256" key="14">
    <source>
        <dbReference type="ARBA" id="ARBA00023204"/>
    </source>
</evidence>
<name>A0A662Z8A8_9STAP</name>
<dbReference type="HAMAP" id="MF_01113">
    <property type="entry name" value="DNApol_IV"/>
    <property type="match status" value="1"/>
</dbReference>
<dbReference type="AlphaFoldDB" id="A0A662Z8A8"/>
<accession>A0A662Z8A8</accession>
<feature type="active site" evidence="16">
    <location>
        <position position="105"/>
    </location>
</feature>
<dbReference type="OrthoDB" id="9808813at2"/>
<reference evidence="18 19" key="1">
    <citation type="submission" date="2016-10" db="EMBL/GenBank/DDBJ databases">
        <authorList>
            <person name="Varghese N."/>
            <person name="Submissions S."/>
        </authorList>
    </citation>
    <scope>NUCLEOTIDE SEQUENCE [LARGE SCALE GENOMIC DNA]</scope>
    <source>
        <strain evidence="18 19">IBRC-M10081</strain>
    </source>
</reference>